<organism evidence="1 2">
    <name type="scientific">Brucella pseudogrignonensis</name>
    <dbReference type="NCBI Taxonomy" id="419475"/>
    <lineage>
        <taxon>Bacteria</taxon>
        <taxon>Pseudomonadati</taxon>
        <taxon>Pseudomonadota</taxon>
        <taxon>Alphaproteobacteria</taxon>
        <taxon>Hyphomicrobiales</taxon>
        <taxon>Brucellaceae</taxon>
        <taxon>Brucella/Ochrobactrum group</taxon>
        <taxon>Brucella</taxon>
    </lineage>
</organism>
<dbReference type="AlphaFoldDB" id="A0A256G7Y8"/>
<gene>
    <name evidence="1" type="ORF">CEV34_3810</name>
</gene>
<dbReference type="Proteomes" id="UP000216188">
    <property type="component" value="Unassembled WGS sequence"/>
</dbReference>
<name>A0A256G7Y8_9HYPH</name>
<accession>A0A256G7Y8</accession>
<evidence type="ECO:0000313" key="1">
    <source>
        <dbReference type="EMBL" id="OYR23066.1"/>
    </source>
</evidence>
<reference evidence="1 2" key="1">
    <citation type="submission" date="2017-07" db="EMBL/GenBank/DDBJ databases">
        <title>Phylogenetic study on the rhizospheric bacterium Ochrobactrum sp. A44.</title>
        <authorList>
            <person name="Krzyzanowska D.M."/>
            <person name="Ossowicki A."/>
            <person name="Rajewska M."/>
            <person name="Maciag T."/>
            <person name="Kaczynski Z."/>
            <person name="Czerwicka M."/>
            <person name="Jafra S."/>
        </authorList>
    </citation>
    <scope>NUCLEOTIDE SEQUENCE [LARGE SCALE GENOMIC DNA]</scope>
    <source>
        <strain evidence="1 2">CCUG 30717</strain>
    </source>
</reference>
<proteinExistence type="predicted"/>
<comment type="caution">
    <text evidence="1">The sequence shown here is derived from an EMBL/GenBank/DDBJ whole genome shotgun (WGS) entry which is preliminary data.</text>
</comment>
<evidence type="ECO:0000313" key="2">
    <source>
        <dbReference type="Proteomes" id="UP000216188"/>
    </source>
</evidence>
<dbReference type="EMBL" id="NNRM01000041">
    <property type="protein sequence ID" value="OYR23066.1"/>
    <property type="molecule type" value="Genomic_DNA"/>
</dbReference>
<keyword evidence="2" id="KW-1185">Reference proteome</keyword>
<sequence length="44" mass="4895">MLIFLPALPGTCIVPTFRATARPCLWQPYMQNLFSALSKNGNDP</sequence>
<protein>
    <submittedName>
        <fullName evidence="1">Uncharacterized protein</fullName>
    </submittedName>
</protein>